<accession>A0A6B9J5L3</accession>
<protein>
    <submittedName>
        <fullName evidence="2">Uncharacterized protein</fullName>
    </submittedName>
</protein>
<evidence type="ECO:0000313" key="2">
    <source>
        <dbReference type="EMBL" id="QGZ16028.1"/>
    </source>
</evidence>
<keyword evidence="3" id="KW-1185">Reference proteome</keyword>
<evidence type="ECO:0000256" key="1">
    <source>
        <dbReference type="SAM" id="Coils"/>
    </source>
</evidence>
<dbReference type="Proteomes" id="UP000433471">
    <property type="component" value="Segment"/>
</dbReference>
<proteinExistence type="predicted"/>
<gene>
    <name evidence="2" type="ORF">Kuja_0370</name>
</gene>
<reference evidence="2 3" key="1">
    <citation type="submission" date="2019-11" db="EMBL/GenBank/DDBJ databases">
        <title>Characterization of a novel member of the family Ackermannviridae.</title>
        <authorList>
            <person name="Maina A.N."/>
            <person name="Mwaura F.B."/>
            <person name="Jumba M."/>
        </authorList>
    </citation>
    <scope>NUCLEOTIDE SEQUENCE [LARGE SCALE GENOMIC DNA]</scope>
</reference>
<name>A0A6B9J5L3_9CAUD</name>
<organism evidence="2 3">
    <name type="scientific">Vibrio phage vB_VchM_Kuja</name>
    <dbReference type="NCBI Taxonomy" id="2686437"/>
    <lineage>
        <taxon>Viruses</taxon>
        <taxon>Duplodnaviria</taxon>
        <taxon>Heunggongvirae</taxon>
        <taxon>Uroviricota</taxon>
        <taxon>Caudoviricetes</taxon>
        <taxon>Pantevenvirales</taxon>
        <taxon>Ackermannviridae</taxon>
        <taxon>Kujavirus</taxon>
        <taxon>Kujavirus kuja</taxon>
    </lineage>
</organism>
<keyword evidence="1" id="KW-0175">Coiled coil</keyword>
<evidence type="ECO:0000313" key="3">
    <source>
        <dbReference type="Proteomes" id="UP000433471"/>
    </source>
</evidence>
<dbReference type="EMBL" id="MN718199">
    <property type="protein sequence ID" value="QGZ16028.1"/>
    <property type="molecule type" value="Genomic_DNA"/>
</dbReference>
<sequence>MKSKQNILVLSLCAVSAATLGAQSNIDNAVIMGHVCNQSGYTNDCDVSIGKADNVVINAGANVTINGEAYDDTELRERVYANEKTISEEGQIRHKSDKRLLEGINIAREESAAHDKIQDSKITALENGKADKKSVSDLNKRVDATNAHLGAVSKTVSTVNKRVDELSEFTNDVSDRVVATNERITEAKKEQAVVNADLKKETQRVENESKNRDEFLGSKINQVNSESVARDQAQDIRFKEFEITQAAIDAGQFVQLDQLRMDGKVMNDRITANGFRIDALELRMDGAEQKINWLEQEAKNIRGLVAGVAAFAAIPETDFNSFGFGFASDMYGNASFAMGGTNILYYSEDWYVLLKYGITGQPEKFKETGMVMTGVAVAY</sequence>
<feature type="coiled-coil region" evidence="1">
    <location>
        <begin position="277"/>
        <end position="304"/>
    </location>
</feature>